<evidence type="ECO:0000313" key="2">
    <source>
        <dbReference type="Proteomes" id="UP000789525"/>
    </source>
</evidence>
<protein>
    <submittedName>
        <fullName evidence="1">14190_t:CDS:1</fullName>
    </submittedName>
</protein>
<reference evidence="1" key="1">
    <citation type="submission" date="2021-06" db="EMBL/GenBank/DDBJ databases">
        <authorList>
            <person name="Kallberg Y."/>
            <person name="Tangrot J."/>
            <person name="Rosling A."/>
        </authorList>
    </citation>
    <scope>NUCLEOTIDE SEQUENCE</scope>
    <source>
        <strain evidence="1">CL356</strain>
    </source>
</reference>
<dbReference type="EMBL" id="CAJVPT010026928">
    <property type="protein sequence ID" value="CAG8681488.1"/>
    <property type="molecule type" value="Genomic_DNA"/>
</dbReference>
<comment type="caution">
    <text evidence="1">The sequence shown here is derived from an EMBL/GenBank/DDBJ whole genome shotgun (WGS) entry which is preliminary data.</text>
</comment>
<evidence type="ECO:0000313" key="1">
    <source>
        <dbReference type="EMBL" id="CAG8681488.1"/>
    </source>
</evidence>
<organism evidence="1 2">
    <name type="scientific">Acaulospora colombiana</name>
    <dbReference type="NCBI Taxonomy" id="27376"/>
    <lineage>
        <taxon>Eukaryota</taxon>
        <taxon>Fungi</taxon>
        <taxon>Fungi incertae sedis</taxon>
        <taxon>Mucoromycota</taxon>
        <taxon>Glomeromycotina</taxon>
        <taxon>Glomeromycetes</taxon>
        <taxon>Diversisporales</taxon>
        <taxon>Acaulosporaceae</taxon>
        <taxon>Acaulospora</taxon>
    </lineage>
</organism>
<feature type="non-terminal residue" evidence="1">
    <location>
        <position position="107"/>
    </location>
</feature>
<keyword evidence="2" id="KW-1185">Reference proteome</keyword>
<name>A0ACA9NWT3_9GLOM</name>
<accession>A0ACA9NWT3</accession>
<proteinExistence type="predicted"/>
<sequence>MKELYTETSQYRNWNFTREKLRETREINHKLAVERVKKKIVEESQLSDTSPSHREQSERVNSPKPEVECLTLEDELALCKFYENQILAMINQFANEIRDTKFTDKVW</sequence>
<gene>
    <name evidence="1" type="ORF">ACOLOM_LOCUS9360</name>
</gene>
<dbReference type="Proteomes" id="UP000789525">
    <property type="component" value="Unassembled WGS sequence"/>
</dbReference>